<organism evidence="3 4">
    <name type="scientific">Rotaria magnacalcarata</name>
    <dbReference type="NCBI Taxonomy" id="392030"/>
    <lineage>
        <taxon>Eukaryota</taxon>
        <taxon>Metazoa</taxon>
        <taxon>Spiralia</taxon>
        <taxon>Gnathifera</taxon>
        <taxon>Rotifera</taxon>
        <taxon>Eurotatoria</taxon>
        <taxon>Bdelloidea</taxon>
        <taxon>Philodinida</taxon>
        <taxon>Philodinidae</taxon>
        <taxon>Rotaria</taxon>
    </lineage>
</organism>
<dbReference type="InterPro" id="IPR011330">
    <property type="entry name" value="Glyco_hydro/deAcase_b/a-brl"/>
</dbReference>
<dbReference type="GO" id="GO:0006013">
    <property type="term" value="P:mannose metabolic process"/>
    <property type="evidence" value="ECO:0007669"/>
    <property type="project" value="InterPro"/>
</dbReference>
<protein>
    <recommendedName>
        <fullName evidence="2">Glycoside hydrolase family 38 N-terminal domain-containing protein</fullName>
    </recommendedName>
</protein>
<dbReference type="GO" id="GO:0004559">
    <property type="term" value="F:alpha-mannosidase activity"/>
    <property type="evidence" value="ECO:0007669"/>
    <property type="project" value="InterPro"/>
</dbReference>
<dbReference type="AlphaFoldDB" id="A0A8S3BJ27"/>
<sequence length="320" mass="36948">MHPVIYYTIIFAAVISTCHGTPFNSPNNCGYDACNLGQPDKLNVHIVPHTHDDVGWLKTVDQYYYGARNDIQHAAVQFILDSAIQALVENPDRRFIYVEIAFFWRWWLQQTEEMQNTVRQLVNQGRLEFVSGGWSMNDEGVTHYNSIIDQHSLGAEFLRDQFGECGRPKLGWQIDPFGHSRQVASLFAHMGFDGLFFGRVDLQDYAERNITKQMEMIWKGSSNLGEESWLFTGIIPRTYTPPESFCFDAFCDDEPIKDDPQLHDYNVLERVQAFINAAHDQAAGYATNHIMMTMGSDFQYENANQWYKNLDKLIRYVNAQ</sequence>
<accession>A0A8S3BJ27</accession>
<keyword evidence="1" id="KW-0732">Signal</keyword>
<dbReference type="EMBL" id="CAJOBI010154353">
    <property type="protein sequence ID" value="CAF4824718.1"/>
    <property type="molecule type" value="Genomic_DNA"/>
</dbReference>
<feature type="non-terminal residue" evidence="3">
    <location>
        <position position="1"/>
    </location>
</feature>
<evidence type="ECO:0000259" key="2">
    <source>
        <dbReference type="Pfam" id="PF01074"/>
    </source>
</evidence>
<dbReference type="InterPro" id="IPR000602">
    <property type="entry name" value="Glyco_hydro_38_N"/>
</dbReference>
<feature type="chain" id="PRO_5035732090" description="Glycoside hydrolase family 38 N-terminal domain-containing protein" evidence="1">
    <location>
        <begin position="21"/>
        <end position="320"/>
    </location>
</feature>
<dbReference type="SUPFAM" id="SSF88713">
    <property type="entry name" value="Glycoside hydrolase/deacetylase"/>
    <property type="match status" value="1"/>
</dbReference>
<dbReference type="InterPro" id="IPR027291">
    <property type="entry name" value="Glyco_hydro_38_N_sf"/>
</dbReference>
<evidence type="ECO:0000313" key="4">
    <source>
        <dbReference type="Proteomes" id="UP000676336"/>
    </source>
</evidence>
<evidence type="ECO:0000256" key="1">
    <source>
        <dbReference type="SAM" id="SignalP"/>
    </source>
</evidence>
<dbReference type="FunFam" id="3.20.110.10:FF:000001">
    <property type="entry name" value="Alpha-mannosidase"/>
    <property type="match status" value="1"/>
</dbReference>
<dbReference type="Gene3D" id="3.20.110.10">
    <property type="entry name" value="Glycoside hydrolase 38, N terminal domain"/>
    <property type="match status" value="1"/>
</dbReference>
<comment type="caution">
    <text evidence="3">The sequence shown here is derived from an EMBL/GenBank/DDBJ whole genome shotgun (WGS) entry which is preliminary data.</text>
</comment>
<dbReference type="GO" id="GO:0005764">
    <property type="term" value="C:lysosome"/>
    <property type="evidence" value="ECO:0007669"/>
    <property type="project" value="TreeGrafter"/>
</dbReference>
<feature type="domain" description="Glycoside hydrolase family 38 N-terminal" evidence="2">
    <location>
        <begin position="43"/>
        <end position="319"/>
    </location>
</feature>
<name>A0A8S3BJ27_9BILA</name>
<dbReference type="InterPro" id="IPR050843">
    <property type="entry name" value="Glycosyl_Hydrlase_38"/>
</dbReference>
<reference evidence="3" key="1">
    <citation type="submission" date="2021-02" db="EMBL/GenBank/DDBJ databases">
        <authorList>
            <person name="Nowell W R."/>
        </authorList>
    </citation>
    <scope>NUCLEOTIDE SEQUENCE</scope>
</reference>
<dbReference type="Proteomes" id="UP000676336">
    <property type="component" value="Unassembled WGS sequence"/>
</dbReference>
<evidence type="ECO:0000313" key="3">
    <source>
        <dbReference type="EMBL" id="CAF4824718.1"/>
    </source>
</evidence>
<gene>
    <name evidence="3" type="ORF">SMN809_LOCUS48201</name>
</gene>
<dbReference type="CDD" id="cd10810">
    <property type="entry name" value="GH38N_AMII_LAM_like"/>
    <property type="match status" value="1"/>
</dbReference>
<dbReference type="Pfam" id="PF01074">
    <property type="entry name" value="Glyco_hydro_38N"/>
    <property type="match status" value="1"/>
</dbReference>
<dbReference type="PANTHER" id="PTHR11607:SF3">
    <property type="entry name" value="LYSOSOMAL ALPHA-MANNOSIDASE"/>
    <property type="match status" value="1"/>
</dbReference>
<dbReference type="PANTHER" id="PTHR11607">
    <property type="entry name" value="ALPHA-MANNOSIDASE"/>
    <property type="match status" value="1"/>
</dbReference>
<feature type="signal peptide" evidence="1">
    <location>
        <begin position="1"/>
        <end position="20"/>
    </location>
</feature>
<proteinExistence type="predicted"/>